<protein>
    <submittedName>
        <fullName evidence="1">Uncharacterized protein</fullName>
    </submittedName>
</protein>
<dbReference type="AlphaFoldDB" id="A0A432PKB4"/>
<gene>
    <name evidence="1" type="ORF">EFQ99_16400</name>
</gene>
<evidence type="ECO:0000313" key="1">
    <source>
        <dbReference type="EMBL" id="RUM24367.1"/>
    </source>
</evidence>
<sequence>MRIYLQGSGTALNLAKNVKNRYKGRIKLNHAMHMVAHAFGYDHYQQLKSMDGLVDPSSTDLEASPEERSARFAQYIQAITEYGFTTEEAEEMISTVGIGGFWGAAVSENETLKRTTIAERALRPSPNKMQFVSPLDLERFRVNLQGGVETLGIELPIRTRHLMAKLFGYESFPEMYDCAGHGVPSAPDSHVSPEALDARVQEYLAVLLAAGFSEDQGRELLQIVSYGGWWGLEEGEWTREGVRARQEGYVDRIEGSRSWRRLRALRPGDFGYRRR</sequence>
<comment type="caution">
    <text evidence="1">The sequence shown here is derived from an EMBL/GenBank/DDBJ whole genome shotgun (WGS) entry which is preliminary data.</text>
</comment>
<dbReference type="RefSeq" id="WP_126922051.1">
    <property type="nucleotide sequence ID" value="NZ_ML133690.1"/>
</dbReference>
<evidence type="ECO:0000313" key="2">
    <source>
        <dbReference type="Proteomes" id="UP000278823"/>
    </source>
</evidence>
<keyword evidence="2" id="KW-1185">Reference proteome</keyword>
<accession>A0A432PKB4</accession>
<dbReference type="EMBL" id="RJTH01000005">
    <property type="protein sequence ID" value="RUM24367.1"/>
    <property type="molecule type" value="Genomic_DNA"/>
</dbReference>
<proteinExistence type="predicted"/>
<dbReference type="OrthoDB" id="9955009at2"/>
<reference evidence="2" key="1">
    <citation type="submission" date="2018-11" db="EMBL/GenBank/DDBJ databases">
        <title>Rhizobium chutanense sp. nov., isolated from root nodules of Phaseolus vulgaris in China.</title>
        <authorList>
            <person name="Huo Y."/>
        </authorList>
    </citation>
    <scope>NUCLEOTIDE SEQUENCE [LARGE SCALE GENOMIC DNA]</scope>
    <source>
        <strain evidence="2">CCBAU 65647</strain>
    </source>
</reference>
<dbReference type="Proteomes" id="UP000278823">
    <property type="component" value="Unassembled WGS sequence"/>
</dbReference>
<name>A0A432PKB4_9HYPH</name>
<organism evidence="1 2">
    <name type="scientific">Rhizobium vallis</name>
    <dbReference type="NCBI Taxonomy" id="634290"/>
    <lineage>
        <taxon>Bacteria</taxon>
        <taxon>Pseudomonadati</taxon>
        <taxon>Pseudomonadota</taxon>
        <taxon>Alphaproteobacteria</taxon>
        <taxon>Hyphomicrobiales</taxon>
        <taxon>Rhizobiaceae</taxon>
        <taxon>Rhizobium/Agrobacterium group</taxon>
        <taxon>Rhizobium</taxon>
    </lineage>
</organism>